<dbReference type="PANTHER" id="PTHR31260">
    <property type="entry name" value="CYSTATIN/MONELLIN SUPERFAMILY PROTEIN"/>
    <property type="match status" value="1"/>
</dbReference>
<keyword evidence="1" id="KW-0646">Protease inhibitor</keyword>
<dbReference type="InterPro" id="IPR006462">
    <property type="entry name" value="MS5"/>
</dbReference>
<evidence type="ECO:0000256" key="2">
    <source>
        <dbReference type="ARBA" id="ARBA00022704"/>
    </source>
</evidence>
<gene>
    <name evidence="5" type="ORF">TCM_005859</name>
</gene>
<protein>
    <recommendedName>
        <fullName evidence="4">Cystatin domain-containing protein</fullName>
    </recommendedName>
</protein>
<keyword evidence="2" id="KW-0789">Thiol protease inhibitor</keyword>
<dbReference type="Proteomes" id="UP000026915">
    <property type="component" value="Chromosome 1"/>
</dbReference>
<dbReference type="InterPro" id="IPR000010">
    <property type="entry name" value="Cystatin_dom"/>
</dbReference>
<feature type="domain" description="Cystatin" evidence="4">
    <location>
        <begin position="83"/>
        <end position="132"/>
    </location>
</feature>
<proteinExistence type="predicted"/>
<evidence type="ECO:0000256" key="3">
    <source>
        <dbReference type="SAM" id="SignalP"/>
    </source>
</evidence>
<dbReference type="InParanoid" id="A0A061DX99"/>
<evidence type="ECO:0000256" key="1">
    <source>
        <dbReference type="ARBA" id="ARBA00022690"/>
    </source>
</evidence>
<feature type="chain" id="PRO_5001596360" description="Cystatin domain-containing protein" evidence="3">
    <location>
        <begin position="29"/>
        <end position="233"/>
    </location>
</feature>
<dbReference type="HOGENOM" id="CLU_1191682_0_0_1"/>
<dbReference type="CDD" id="cd00042">
    <property type="entry name" value="CY"/>
    <property type="match status" value="1"/>
</dbReference>
<dbReference type="EMBL" id="CM001879">
    <property type="protein sequence ID" value="EOX96656.1"/>
    <property type="molecule type" value="Genomic_DNA"/>
</dbReference>
<accession>A0A061DX99</accession>
<dbReference type="SUPFAM" id="SSF54403">
    <property type="entry name" value="Cystatin/monellin"/>
    <property type="match status" value="1"/>
</dbReference>
<keyword evidence="6" id="KW-1185">Reference proteome</keyword>
<name>A0A061DX99_THECC</name>
<dbReference type="Gramene" id="EOX96656">
    <property type="protein sequence ID" value="EOX96656"/>
    <property type="gene ID" value="TCM_005859"/>
</dbReference>
<organism evidence="5 6">
    <name type="scientific">Theobroma cacao</name>
    <name type="common">Cacao</name>
    <name type="synonym">Cocoa</name>
    <dbReference type="NCBI Taxonomy" id="3641"/>
    <lineage>
        <taxon>Eukaryota</taxon>
        <taxon>Viridiplantae</taxon>
        <taxon>Streptophyta</taxon>
        <taxon>Embryophyta</taxon>
        <taxon>Tracheophyta</taxon>
        <taxon>Spermatophyta</taxon>
        <taxon>Magnoliopsida</taxon>
        <taxon>eudicotyledons</taxon>
        <taxon>Gunneridae</taxon>
        <taxon>Pentapetalae</taxon>
        <taxon>rosids</taxon>
        <taxon>malvids</taxon>
        <taxon>Malvales</taxon>
        <taxon>Malvaceae</taxon>
        <taxon>Byttnerioideae</taxon>
        <taxon>Theobroma</taxon>
    </lineage>
</organism>
<sequence>MNHLFFNFIFQYFVRIFLFFSMAYPSDSDSDEARLDELYYGEADISNADLRKYNEQVKATGGYDVDDYPGFAIGKIFNIQLTQANHEELTPYAEKAINYFNEQNHANFKFLELLKANVQACCGVKYYLTFKVFVSWIKPNHYPANRVLGISQSLSYESGLWIFEFFSMASYLCNLEEEMTRLDVLYYGEADMSIENMMKYCAQVASTRGYDVDDYPSFANGLITPIKLDQAEY</sequence>
<dbReference type="GO" id="GO:0004869">
    <property type="term" value="F:cysteine-type endopeptidase inhibitor activity"/>
    <property type="evidence" value="ECO:0007669"/>
    <property type="project" value="UniProtKB-KW"/>
</dbReference>
<dbReference type="Pfam" id="PF00031">
    <property type="entry name" value="Cystatin"/>
    <property type="match status" value="1"/>
</dbReference>
<dbReference type="InterPro" id="IPR046350">
    <property type="entry name" value="Cystatin_sf"/>
</dbReference>
<dbReference type="AlphaFoldDB" id="A0A061DX99"/>
<dbReference type="PANTHER" id="PTHR31260:SF69">
    <property type="entry name" value="CYSTATIN_MONELLIN SUPERFAMILY PROTEIN"/>
    <property type="match status" value="1"/>
</dbReference>
<dbReference type="Gene3D" id="3.10.450.10">
    <property type="match status" value="1"/>
</dbReference>
<evidence type="ECO:0000313" key="5">
    <source>
        <dbReference type="EMBL" id="EOX96656.1"/>
    </source>
</evidence>
<evidence type="ECO:0000313" key="6">
    <source>
        <dbReference type="Proteomes" id="UP000026915"/>
    </source>
</evidence>
<feature type="signal peptide" evidence="3">
    <location>
        <begin position="1"/>
        <end position="28"/>
    </location>
</feature>
<evidence type="ECO:0000259" key="4">
    <source>
        <dbReference type="Pfam" id="PF00031"/>
    </source>
</evidence>
<keyword evidence="3" id="KW-0732">Signal</keyword>
<reference evidence="5 6" key="1">
    <citation type="journal article" date="2013" name="Genome Biol.">
        <title>The genome sequence of the most widely cultivated cacao type and its use to identify candidate genes regulating pod color.</title>
        <authorList>
            <person name="Motamayor J.C."/>
            <person name="Mockaitis K."/>
            <person name="Schmutz J."/>
            <person name="Haiminen N."/>
            <person name="Iii D.L."/>
            <person name="Cornejo O."/>
            <person name="Findley S.D."/>
            <person name="Zheng P."/>
            <person name="Utro F."/>
            <person name="Royaert S."/>
            <person name="Saski C."/>
            <person name="Jenkins J."/>
            <person name="Podicheti R."/>
            <person name="Zhao M."/>
            <person name="Scheffler B.E."/>
            <person name="Stack J.C."/>
            <person name="Feltus F.A."/>
            <person name="Mustiga G.M."/>
            <person name="Amores F."/>
            <person name="Phillips W."/>
            <person name="Marelli J.P."/>
            <person name="May G.D."/>
            <person name="Shapiro H."/>
            <person name="Ma J."/>
            <person name="Bustamante C.D."/>
            <person name="Schnell R.J."/>
            <person name="Main D."/>
            <person name="Gilbert D."/>
            <person name="Parida L."/>
            <person name="Kuhn D.N."/>
        </authorList>
    </citation>
    <scope>NUCLEOTIDE SEQUENCE [LARGE SCALE GENOMIC DNA]</scope>
    <source>
        <strain evidence="6">cv. Matina 1-6</strain>
    </source>
</reference>